<sequence>MALLSSLLIAGGACAQVIVSNTTSVPLNATINQSSFSDASNVQARDQTGSVRAVSQTFTWNSAQALDGLGMRLATAQNTLNPYTTNSTWVLDIQQLSGNGLQAAASIVSTVAHLTFTLPASAVSPESYLYFDLSTNLSLTNGGTYGFILYPETSSDTFQRLFFSRSANTSVYSGGVAAQVSSVTGPGPYSGSYGGQGYDLGFYLVAVPEPGVQGLLAMGACAIVILVRARNRRAMDAPTRA</sequence>
<name>A0A146G9R5_TERSA</name>
<evidence type="ECO:0000256" key="1">
    <source>
        <dbReference type="SAM" id="Phobius"/>
    </source>
</evidence>
<keyword evidence="1" id="KW-0472">Membrane</keyword>
<feature type="transmembrane region" description="Helical" evidence="1">
    <location>
        <begin position="211"/>
        <end position="229"/>
    </location>
</feature>
<reference evidence="4" key="1">
    <citation type="journal article" date="2017" name="Genome Announc.">
        <title>Draft Genome Sequence of Terrimicrobium sacchariphilum NM-5T, a Facultative Anaerobic Soil Bacterium of the Class Spartobacteria.</title>
        <authorList>
            <person name="Qiu Y.L."/>
            <person name="Tourlousse D.M."/>
            <person name="Matsuura N."/>
            <person name="Ohashi A."/>
            <person name="Sekiguchi Y."/>
        </authorList>
    </citation>
    <scope>NUCLEOTIDE SEQUENCE [LARGE SCALE GENOMIC DNA]</scope>
    <source>
        <strain evidence="4">NM-5</strain>
    </source>
</reference>
<evidence type="ECO:0000313" key="3">
    <source>
        <dbReference type="EMBL" id="GAT34395.1"/>
    </source>
</evidence>
<feature type="signal peptide" evidence="2">
    <location>
        <begin position="1"/>
        <end position="15"/>
    </location>
</feature>
<dbReference type="Proteomes" id="UP000076023">
    <property type="component" value="Unassembled WGS sequence"/>
</dbReference>
<evidence type="ECO:0000313" key="4">
    <source>
        <dbReference type="Proteomes" id="UP000076023"/>
    </source>
</evidence>
<dbReference type="InParanoid" id="A0A146G9R5"/>
<keyword evidence="4" id="KW-1185">Reference proteome</keyword>
<comment type="caution">
    <text evidence="3">The sequence shown here is derived from an EMBL/GenBank/DDBJ whole genome shotgun (WGS) entry which is preliminary data.</text>
</comment>
<dbReference type="STRING" id="690879.TSACC_22820"/>
<gene>
    <name evidence="3" type="ORF">TSACC_22820</name>
</gene>
<protein>
    <submittedName>
        <fullName evidence="3">PEP-CTERM protein-sorting domain-containing protein</fullName>
    </submittedName>
</protein>
<keyword evidence="1" id="KW-1133">Transmembrane helix</keyword>
<organism evidence="3 4">
    <name type="scientific">Terrimicrobium sacchariphilum</name>
    <dbReference type="NCBI Taxonomy" id="690879"/>
    <lineage>
        <taxon>Bacteria</taxon>
        <taxon>Pseudomonadati</taxon>
        <taxon>Verrucomicrobiota</taxon>
        <taxon>Terrimicrobiia</taxon>
        <taxon>Terrimicrobiales</taxon>
        <taxon>Terrimicrobiaceae</taxon>
        <taxon>Terrimicrobium</taxon>
    </lineage>
</organism>
<dbReference type="EMBL" id="BDCO01000002">
    <property type="protein sequence ID" value="GAT34395.1"/>
    <property type="molecule type" value="Genomic_DNA"/>
</dbReference>
<keyword evidence="1" id="KW-0812">Transmembrane</keyword>
<proteinExistence type="predicted"/>
<accession>A0A146G9R5</accession>
<dbReference type="AlphaFoldDB" id="A0A146G9R5"/>
<keyword evidence="2" id="KW-0732">Signal</keyword>
<evidence type="ECO:0000256" key="2">
    <source>
        <dbReference type="SAM" id="SignalP"/>
    </source>
</evidence>
<feature type="chain" id="PRO_5012542893" evidence="2">
    <location>
        <begin position="16"/>
        <end position="241"/>
    </location>
</feature>